<dbReference type="Proteomes" id="UP000807025">
    <property type="component" value="Unassembled WGS sequence"/>
</dbReference>
<organism evidence="1 2">
    <name type="scientific">Pleurotus eryngii</name>
    <name type="common">Boletus of the steppes</name>
    <dbReference type="NCBI Taxonomy" id="5323"/>
    <lineage>
        <taxon>Eukaryota</taxon>
        <taxon>Fungi</taxon>
        <taxon>Dikarya</taxon>
        <taxon>Basidiomycota</taxon>
        <taxon>Agaricomycotina</taxon>
        <taxon>Agaricomycetes</taxon>
        <taxon>Agaricomycetidae</taxon>
        <taxon>Agaricales</taxon>
        <taxon>Pleurotineae</taxon>
        <taxon>Pleurotaceae</taxon>
        <taxon>Pleurotus</taxon>
    </lineage>
</organism>
<dbReference type="EMBL" id="MU154787">
    <property type="protein sequence ID" value="KAF9487344.1"/>
    <property type="molecule type" value="Genomic_DNA"/>
</dbReference>
<dbReference type="OrthoDB" id="2654423at2759"/>
<evidence type="ECO:0000313" key="2">
    <source>
        <dbReference type="Proteomes" id="UP000807025"/>
    </source>
</evidence>
<dbReference type="AlphaFoldDB" id="A0A9P6D870"/>
<sequence length="273" mass="29993">MGPSRPKIYTTPKEKLMANQIKNRRSYHKNKTTTSTLSEPLKSVPNVLSKKPAGCLKVYKTPEDKARANRAKSKRSYDNVQFGNSSILRRKVAIGVKQAVCYRAETANHYVRFKSAQKAQPLNNDPTTVSGWMAILVGVGKELHKAEALNKAITEAISSLDNVLCYTMGGYSEVVEMHAKGLLMYQSYNLLGGSGRVDESVDTSGILFLSIMMASLSLGGEAVSYSKMGFVITLHSAFRTRPTQADPGHSWKPRLGTPVFSILATQRSVTKTE</sequence>
<keyword evidence="2" id="KW-1185">Reference proteome</keyword>
<proteinExistence type="predicted"/>
<evidence type="ECO:0000313" key="1">
    <source>
        <dbReference type="EMBL" id="KAF9487344.1"/>
    </source>
</evidence>
<protein>
    <submittedName>
        <fullName evidence="1">Uncharacterized protein</fullName>
    </submittedName>
</protein>
<accession>A0A9P6D870</accession>
<name>A0A9P6D870_PLEER</name>
<reference evidence="1" key="1">
    <citation type="submission" date="2020-11" db="EMBL/GenBank/DDBJ databases">
        <authorList>
            <consortium name="DOE Joint Genome Institute"/>
            <person name="Ahrendt S."/>
            <person name="Riley R."/>
            <person name="Andreopoulos W."/>
            <person name="Labutti K."/>
            <person name="Pangilinan J."/>
            <person name="Ruiz-Duenas F.J."/>
            <person name="Barrasa J.M."/>
            <person name="Sanchez-Garcia M."/>
            <person name="Camarero S."/>
            <person name="Miyauchi S."/>
            <person name="Serrano A."/>
            <person name="Linde D."/>
            <person name="Babiker R."/>
            <person name="Drula E."/>
            <person name="Ayuso-Fernandez I."/>
            <person name="Pacheco R."/>
            <person name="Padilla G."/>
            <person name="Ferreira P."/>
            <person name="Barriuso J."/>
            <person name="Kellner H."/>
            <person name="Castanera R."/>
            <person name="Alfaro M."/>
            <person name="Ramirez L."/>
            <person name="Pisabarro A.G."/>
            <person name="Kuo A."/>
            <person name="Tritt A."/>
            <person name="Lipzen A."/>
            <person name="He G."/>
            <person name="Yan M."/>
            <person name="Ng V."/>
            <person name="Cullen D."/>
            <person name="Martin F."/>
            <person name="Rosso M.-N."/>
            <person name="Henrissat B."/>
            <person name="Hibbett D."/>
            <person name="Martinez A.T."/>
            <person name="Grigoriev I.V."/>
        </authorList>
    </citation>
    <scope>NUCLEOTIDE SEQUENCE</scope>
    <source>
        <strain evidence="1">ATCC 90797</strain>
    </source>
</reference>
<gene>
    <name evidence="1" type="ORF">BDN71DRAFT_1436926</name>
</gene>
<comment type="caution">
    <text evidence="1">The sequence shown here is derived from an EMBL/GenBank/DDBJ whole genome shotgun (WGS) entry which is preliminary data.</text>
</comment>